<gene>
    <name evidence="3" type="ORF">B0T19DRAFT_427680</name>
</gene>
<proteinExistence type="predicted"/>
<feature type="domain" description="N-acetyltransferase" evidence="2">
    <location>
        <begin position="88"/>
        <end position="145"/>
    </location>
</feature>
<protein>
    <recommendedName>
        <fullName evidence="2">N-acetyltransferase domain-containing protein</fullName>
    </recommendedName>
</protein>
<dbReference type="Proteomes" id="UP001286456">
    <property type="component" value="Unassembled WGS sequence"/>
</dbReference>
<dbReference type="CDD" id="cd04301">
    <property type="entry name" value="NAT_SF"/>
    <property type="match status" value="1"/>
</dbReference>
<keyword evidence="4" id="KW-1185">Reference proteome</keyword>
<sequence length="281" mass="31156">MANPSKQPDRASKPPIPRKPRPKMPTEIFKGFHSDDITDDMLAEAARLFSGNYGIWGTPPPSPNHQSGMPGARVKMSGSRLRNQCVPAGADCSYVSVTVDGTLVGYAFACRWGYQGRQVCWVTQLVVHREYRERRLATRLLEKLRDPDDEIFGIMSSHPAACIALSKACADFDFQHIPLDFAREHAAAVMASSPITYVKDAKLRGRLFSAETSSGNAKADDLVAGVDSNFFVDHDEPLAALAWLKERALWPLGELPDGHEFLFVFESSRRHRSRSRSLALA</sequence>
<evidence type="ECO:0000313" key="3">
    <source>
        <dbReference type="EMBL" id="KAK3324074.1"/>
    </source>
</evidence>
<dbReference type="Gene3D" id="3.40.630.30">
    <property type="match status" value="1"/>
</dbReference>
<comment type="caution">
    <text evidence="3">The sequence shown here is derived from an EMBL/GenBank/DDBJ whole genome shotgun (WGS) entry which is preliminary data.</text>
</comment>
<evidence type="ECO:0000259" key="2">
    <source>
        <dbReference type="Pfam" id="PF00583"/>
    </source>
</evidence>
<evidence type="ECO:0000256" key="1">
    <source>
        <dbReference type="SAM" id="MobiDB-lite"/>
    </source>
</evidence>
<organism evidence="3 4">
    <name type="scientific">Cercophora scortea</name>
    <dbReference type="NCBI Taxonomy" id="314031"/>
    <lineage>
        <taxon>Eukaryota</taxon>
        <taxon>Fungi</taxon>
        <taxon>Dikarya</taxon>
        <taxon>Ascomycota</taxon>
        <taxon>Pezizomycotina</taxon>
        <taxon>Sordariomycetes</taxon>
        <taxon>Sordariomycetidae</taxon>
        <taxon>Sordariales</taxon>
        <taxon>Lasiosphaeriaceae</taxon>
        <taxon>Cercophora</taxon>
    </lineage>
</organism>
<dbReference type="InterPro" id="IPR000182">
    <property type="entry name" value="GNAT_dom"/>
</dbReference>
<dbReference type="GO" id="GO:0016747">
    <property type="term" value="F:acyltransferase activity, transferring groups other than amino-acyl groups"/>
    <property type="evidence" value="ECO:0007669"/>
    <property type="project" value="InterPro"/>
</dbReference>
<dbReference type="InterPro" id="IPR016181">
    <property type="entry name" value="Acyl_CoA_acyltransferase"/>
</dbReference>
<dbReference type="AlphaFoldDB" id="A0AAE0IFK6"/>
<evidence type="ECO:0000313" key="4">
    <source>
        <dbReference type="Proteomes" id="UP001286456"/>
    </source>
</evidence>
<feature type="region of interest" description="Disordered" evidence="1">
    <location>
        <begin position="1"/>
        <end position="26"/>
    </location>
</feature>
<dbReference type="EMBL" id="JAUEPO010000004">
    <property type="protein sequence ID" value="KAK3324074.1"/>
    <property type="molecule type" value="Genomic_DNA"/>
</dbReference>
<accession>A0AAE0IFK6</accession>
<dbReference type="Pfam" id="PF00583">
    <property type="entry name" value="Acetyltransf_1"/>
    <property type="match status" value="1"/>
</dbReference>
<dbReference type="SUPFAM" id="SSF55729">
    <property type="entry name" value="Acyl-CoA N-acyltransferases (Nat)"/>
    <property type="match status" value="1"/>
</dbReference>
<reference evidence="3" key="1">
    <citation type="journal article" date="2023" name="Mol. Phylogenet. Evol.">
        <title>Genome-scale phylogeny and comparative genomics of the fungal order Sordariales.</title>
        <authorList>
            <person name="Hensen N."/>
            <person name="Bonometti L."/>
            <person name="Westerberg I."/>
            <person name="Brannstrom I.O."/>
            <person name="Guillou S."/>
            <person name="Cros-Aarteil S."/>
            <person name="Calhoun S."/>
            <person name="Haridas S."/>
            <person name="Kuo A."/>
            <person name="Mondo S."/>
            <person name="Pangilinan J."/>
            <person name="Riley R."/>
            <person name="LaButti K."/>
            <person name="Andreopoulos B."/>
            <person name="Lipzen A."/>
            <person name="Chen C."/>
            <person name="Yan M."/>
            <person name="Daum C."/>
            <person name="Ng V."/>
            <person name="Clum A."/>
            <person name="Steindorff A."/>
            <person name="Ohm R.A."/>
            <person name="Martin F."/>
            <person name="Silar P."/>
            <person name="Natvig D.O."/>
            <person name="Lalanne C."/>
            <person name="Gautier V."/>
            <person name="Ament-Velasquez S.L."/>
            <person name="Kruys A."/>
            <person name="Hutchinson M.I."/>
            <person name="Powell A.J."/>
            <person name="Barry K."/>
            <person name="Miller A.N."/>
            <person name="Grigoriev I.V."/>
            <person name="Debuchy R."/>
            <person name="Gladieux P."/>
            <person name="Hiltunen Thoren M."/>
            <person name="Johannesson H."/>
        </authorList>
    </citation>
    <scope>NUCLEOTIDE SEQUENCE</scope>
    <source>
        <strain evidence="3">SMH4131-1</strain>
    </source>
</reference>
<reference evidence="3" key="2">
    <citation type="submission" date="2023-06" db="EMBL/GenBank/DDBJ databases">
        <authorList>
            <consortium name="Lawrence Berkeley National Laboratory"/>
            <person name="Haridas S."/>
            <person name="Hensen N."/>
            <person name="Bonometti L."/>
            <person name="Westerberg I."/>
            <person name="Brannstrom I.O."/>
            <person name="Guillou S."/>
            <person name="Cros-Aarteil S."/>
            <person name="Calhoun S."/>
            <person name="Kuo A."/>
            <person name="Mondo S."/>
            <person name="Pangilinan J."/>
            <person name="Riley R."/>
            <person name="Labutti K."/>
            <person name="Andreopoulos B."/>
            <person name="Lipzen A."/>
            <person name="Chen C."/>
            <person name="Yanf M."/>
            <person name="Daum C."/>
            <person name="Ng V."/>
            <person name="Clum A."/>
            <person name="Steindorff A."/>
            <person name="Ohm R."/>
            <person name="Martin F."/>
            <person name="Silar P."/>
            <person name="Natvig D."/>
            <person name="Lalanne C."/>
            <person name="Gautier V."/>
            <person name="Ament-Velasquez S.L."/>
            <person name="Kruys A."/>
            <person name="Hutchinson M.I."/>
            <person name="Powell A.J."/>
            <person name="Barry K."/>
            <person name="Miller A.N."/>
            <person name="Grigoriev I.V."/>
            <person name="Debuchy R."/>
            <person name="Gladieux P."/>
            <person name="Thoren M.H."/>
            <person name="Johannesson H."/>
        </authorList>
    </citation>
    <scope>NUCLEOTIDE SEQUENCE</scope>
    <source>
        <strain evidence="3">SMH4131-1</strain>
    </source>
</reference>
<name>A0AAE0IFK6_9PEZI</name>